<sequence>MSDAPESWIEQYWQNLLTPISPQAPAGESLMYDPVYDAIKEARREEPDLPQGDWQYELKKADWSEVARLCIDVLSNRSKDLQIAVWLSEALLHKQGFHGVQDGLKLLDALCQTFWDSLWPALESDDLELRLSPLIWLNEKLSLKLSMVDITQPQDNSQQVFHSIDYQKALRNKEKSDDSLYLRIIQSSQSTPLAYYQALQESLEQSQQTLNQLEQWLDSHCGRDAPSFSKFREKLQETARIIHFMMKDRLPETPVTTQEASASSTEAQEHSSMSTDASGAIQNRAQAYQLLNEAADYLQRTEPHSPTPYLVKRAVSWGHLPLQELLHELVNDESDLRAIYSLLGMQNPDNNSQDY</sequence>
<reference evidence="3 4" key="1">
    <citation type="submission" date="2016-10" db="EMBL/GenBank/DDBJ databases">
        <authorList>
            <person name="de Groot N.N."/>
        </authorList>
    </citation>
    <scope>NUCLEOTIDE SEQUENCE [LARGE SCALE GENOMIC DNA]</scope>
    <source>
        <strain evidence="3">MBHS1</strain>
    </source>
</reference>
<dbReference type="AlphaFoldDB" id="A0A1H6FI39"/>
<dbReference type="PANTHER" id="PTHR37951:SF1">
    <property type="entry name" value="TYPE VI SECRETION SYSTEM COMPONENT TSSA1"/>
    <property type="match status" value="1"/>
</dbReference>
<evidence type="ECO:0000313" key="3">
    <source>
        <dbReference type="EMBL" id="SEH09039.1"/>
    </source>
</evidence>
<feature type="region of interest" description="Disordered" evidence="1">
    <location>
        <begin position="252"/>
        <end position="276"/>
    </location>
</feature>
<feature type="domain" description="ImpA N-terminal" evidence="2">
    <location>
        <begin position="17"/>
        <end position="138"/>
    </location>
</feature>
<evidence type="ECO:0000256" key="1">
    <source>
        <dbReference type="SAM" id="MobiDB-lite"/>
    </source>
</evidence>
<dbReference type="RefSeq" id="WP_103922526.1">
    <property type="nucleotide sequence ID" value="NZ_FMSV02000557.1"/>
</dbReference>
<dbReference type="Pfam" id="PF06812">
    <property type="entry name" value="ImpA_N"/>
    <property type="match status" value="1"/>
</dbReference>
<dbReference type="Proteomes" id="UP000236724">
    <property type="component" value="Unassembled WGS sequence"/>
</dbReference>
<feature type="compositionally biased region" description="Polar residues" evidence="1">
    <location>
        <begin position="254"/>
        <end position="276"/>
    </location>
</feature>
<protein>
    <recommendedName>
        <fullName evidence="2">ImpA N-terminal domain-containing protein</fullName>
    </recommendedName>
</protein>
<name>A0A1H6FI39_9GAMM</name>
<keyword evidence="4" id="KW-1185">Reference proteome</keyword>
<evidence type="ECO:0000313" key="4">
    <source>
        <dbReference type="Proteomes" id="UP000236724"/>
    </source>
</evidence>
<dbReference type="InterPro" id="IPR017740">
    <property type="entry name" value="TssA-like"/>
</dbReference>
<accession>A0A1H6FI39</accession>
<proteinExistence type="predicted"/>
<dbReference type="PANTHER" id="PTHR37951">
    <property type="entry name" value="CYTOPLASMIC PROTEIN-RELATED"/>
    <property type="match status" value="1"/>
</dbReference>
<dbReference type="EMBL" id="FMSV02000557">
    <property type="protein sequence ID" value="SEH09039.1"/>
    <property type="molecule type" value="Genomic_DNA"/>
</dbReference>
<dbReference type="InterPro" id="IPR010657">
    <property type="entry name" value="ImpA_N"/>
</dbReference>
<organism evidence="3 4">
    <name type="scientific">Candidatus Venteria ishoeyi</name>
    <dbReference type="NCBI Taxonomy" id="1899563"/>
    <lineage>
        <taxon>Bacteria</taxon>
        <taxon>Pseudomonadati</taxon>
        <taxon>Pseudomonadota</taxon>
        <taxon>Gammaproteobacteria</taxon>
        <taxon>Thiotrichales</taxon>
        <taxon>Thiotrichaceae</taxon>
        <taxon>Venteria</taxon>
    </lineage>
</organism>
<dbReference type="NCBIfam" id="TIGR03363">
    <property type="entry name" value="VI_chp_8"/>
    <property type="match status" value="1"/>
</dbReference>
<gene>
    <name evidence="3" type="ORF">MBHS_04932</name>
</gene>
<dbReference type="OrthoDB" id="9771118at2"/>
<evidence type="ECO:0000259" key="2">
    <source>
        <dbReference type="Pfam" id="PF06812"/>
    </source>
</evidence>